<evidence type="ECO:0000313" key="2">
    <source>
        <dbReference type="Proteomes" id="UP000027644"/>
    </source>
</evidence>
<dbReference type="Proteomes" id="UP000027644">
    <property type="component" value="Unassembled WGS sequence"/>
</dbReference>
<organism evidence="1 2">
    <name type="scientific">Snodgrassella alvi SCGC AB-598-J21</name>
    <dbReference type="NCBI Taxonomy" id="1385367"/>
    <lineage>
        <taxon>Bacteria</taxon>
        <taxon>Pseudomonadati</taxon>
        <taxon>Pseudomonadota</taxon>
        <taxon>Betaproteobacteria</taxon>
        <taxon>Neisseriales</taxon>
        <taxon>Neisseriaceae</taxon>
        <taxon>Snodgrassella</taxon>
    </lineage>
</organism>
<dbReference type="EMBL" id="AVQL01000439">
    <property type="protein sequence ID" value="KEQ01018.1"/>
    <property type="molecule type" value="Genomic_DNA"/>
</dbReference>
<comment type="caution">
    <text evidence="1">The sequence shown here is derived from an EMBL/GenBank/DDBJ whole genome shotgun (WGS) entry which is preliminary data.</text>
</comment>
<proteinExistence type="predicted"/>
<protein>
    <submittedName>
        <fullName evidence="1">Uncharacterized protein</fullName>
    </submittedName>
</protein>
<evidence type="ECO:0000313" key="1">
    <source>
        <dbReference type="EMBL" id="KEQ01018.1"/>
    </source>
</evidence>
<gene>
    <name evidence="1" type="ORF">SASC598J21_012350</name>
</gene>
<accession>A0A074V6F8</accession>
<reference evidence="1 2" key="1">
    <citation type="journal article" date="2014" name="PLoS Genet.">
        <title>Hidden diversity in honey bee gut symbionts detected by single-cell genomics.</title>
        <authorList>
            <person name="Engel P."/>
            <person name="Stepanauskas R."/>
            <person name="Moran N."/>
        </authorList>
    </citation>
    <scope>NUCLEOTIDE SEQUENCE [LARGE SCALE GENOMIC DNA]</scope>
    <source>
        <strain evidence="1 2">SCGC AB-598-J21</strain>
    </source>
</reference>
<sequence>MIQSFLLIDSALIWWVNQYNCICNYNDNLQDLYLKY</sequence>
<name>A0A074V6F8_9NEIS</name>
<dbReference type="AlphaFoldDB" id="A0A074V6F8"/>